<sequence>MTFTPVLTRQGRDKVGKVGSKDVRVCAISPDRRLFAVSSVEFKPRRKYSISVLMMSDGDTQGEGANPAMLPSSQPHFPPRPYPSCHWKVVMGHVLPSTFASACFSPCLRYFAVLSCKGTLQVLAITARRGDASKMREHGWAERGRSSPSPPLVVRNGEGTLPALPVFLPLSTLYLPSKSGVSNLSGSCFFSPTSDLLCAVNDTHVHTWRIVHSPPTSPISLPSFSFLSTHFYACRSTPGPFLRLGGVLPERDTGQYWHERLPMFRLHFDASGGGGQGRQGNLAPPSFSYSPHYHSSSSLYFLSVISPSPSSTLPLPPPPPPAPPSLCPSKVVRNEVDWSGAPDFIQTRMDKGEDGGKFAVVWSSSGNMLAVAMVAAVRSDTTMASSGPLPHTRAGVVILSRCGESLHFQQWIDRGSDIREICDLRFSPNTDSVFVTIDTTSTGLHIHMSSLCVWHQHGESGDYHSLPNLSKRATALFKQVQCVQLAFPFRRGESVLAFSRSLNHLYFIDMCKHEVWTYRYKQRKEKTFAYRPSSLHFLTLPASLLDQMGM</sequence>
<proteinExistence type="predicted"/>
<protein>
    <submittedName>
        <fullName evidence="2">Uncharacterized protein</fullName>
    </submittedName>
</protein>
<name>A0A7S3GEC9_9EUKA</name>
<evidence type="ECO:0000313" key="2">
    <source>
        <dbReference type="EMBL" id="CAE0263485.1"/>
    </source>
</evidence>
<reference evidence="2" key="1">
    <citation type="submission" date="2021-01" db="EMBL/GenBank/DDBJ databases">
        <authorList>
            <person name="Corre E."/>
            <person name="Pelletier E."/>
            <person name="Niang G."/>
            <person name="Scheremetjew M."/>
            <person name="Finn R."/>
            <person name="Kale V."/>
            <person name="Holt S."/>
            <person name="Cochrane G."/>
            <person name="Meng A."/>
            <person name="Brown T."/>
            <person name="Cohen L."/>
        </authorList>
    </citation>
    <scope>NUCLEOTIDE SEQUENCE</scope>
    <source>
        <strain evidence="2">NIES-2562</strain>
    </source>
</reference>
<organism evidence="2">
    <name type="scientific">Palpitomonas bilix</name>
    <dbReference type="NCBI Taxonomy" id="652834"/>
    <lineage>
        <taxon>Eukaryota</taxon>
        <taxon>Eukaryota incertae sedis</taxon>
    </lineage>
</organism>
<dbReference type="AlphaFoldDB" id="A0A7S3GEC9"/>
<dbReference type="SUPFAM" id="SSF101908">
    <property type="entry name" value="Putative isomerase YbhE"/>
    <property type="match status" value="1"/>
</dbReference>
<evidence type="ECO:0000313" key="1">
    <source>
        <dbReference type="EMBL" id="CAE0263484.1"/>
    </source>
</evidence>
<gene>
    <name evidence="1" type="ORF">PBIL07802_LOCUS25785</name>
    <name evidence="2" type="ORF">PBIL07802_LOCUS25786</name>
</gene>
<dbReference type="EMBL" id="HBIB01039610">
    <property type="protein sequence ID" value="CAE0263485.1"/>
    <property type="molecule type" value="Transcribed_RNA"/>
</dbReference>
<accession>A0A7S3GEC9</accession>
<dbReference type="EMBL" id="HBIB01039609">
    <property type="protein sequence ID" value="CAE0263484.1"/>
    <property type="molecule type" value="Transcribed_RNA"/>
</dbReference>